<feature type="transmembrane region" description="Helical" evidence="1">
    <location>
        <begin position="55"/>
        <end position="76"/>
    </location>
</feature>
<sequence>MDPVRTVIVLIHPLAALTLIWVFYGQRRWRQYSRQLKGDDRMASLKLHERMGDRITVATLCVVALAFGSNAVRGLIDANDVTSFLLPGHFHGWAGLLGLILMLVLWRLGRRTRDARVSGEPFARQKELHGKFSDLMALLVVIHAFLGFLYLLTIL</sequence>
<evidence type="ECO:0008006" key="3">
    <source>
        <dbReference type="Google" id="ProtNLM"/>
    </source>
</evidence>
<reference evidence="2" key="1">
    <citation type="journal article" date="2014" name="Genome Biol. Evol.">
        <title>Pangenome evidence for extensive interdomain horizontal transfer affecting lineage core and shell genes in uncultured planktonic thaumarchaeota and euryarchaeota.</title>
        <authorList>
            <person name="Deschamps P."/>
            <person name="Zivanovic Y."/>
            <person name="Moreira D."/>
            <person name="Rodriguez-Valera F."/>
            <person name="Lopez-Garcia P."/>
        </authorList>
    </citation>
    <scope>NUCLEOTIDE SEQUENCE</scope>
</reference>
<keyword evidence="1" id="KW-0472">Membrane</keyword>
<organism evidence="2">
    <name type="scientific">uncultured marine group II/III euryarchaeote AD1000_87_H07</name>
    <dbReference type="NCBI Taxonomy" id="1457819"/>
    <lineage>
        <taxon>Archaea</taxon>
        <taxon>Methanobacteriati</taxon>
        <taxon>Methanobacteriota</taxon>
        <taxon>environmental samples</taxon>
    </lineage>
</organism>
<keyword evidence="1" id="KW-1133">Transmembrane helix</keyword>
<keyword evidence="1" id="KW-0812">Transmembrane</keyword>
<protein>
    <recommendedName>
        <fullName evidence="3">Cytochrome b561 domain-containing protein</fullName>
    </recommendedName>
</protein>
<feature type="transmembrane region" description="Helical" evidence="1">
    <location>
        <begin position="135"/>
        <end position="154"/>
    </location>
</feature>
<dbReference type="EMBL" id="KF900489">
    <property type="protein sequence ID" value="AIE96770.1"/>
    <property type="molecule type" value="Genomic_DNA"/>
</dbReference>
<dbReference type="AlphaFoldDB" id="A0A075FY81"/>
<evidence type="ECO:0000313" key="2">
    <source>
        <dbReference type="EMBL" id="AIE96770.1"/>
    </source>
</evidence>
<feature type="transmembrane region" description="Helical" evidence="1">
    <location>
        <begin position="6"/>
        <end position="24"/>
    </location>
</feature>
<name>A0A075FY81_9EURY</name>
<proteinExistence type="predicted"/>
<accession>A0A075FY81</accession>
<evidence type="ECO:0000256" key="1">
    <source>
        <dbReference type="SAM" id="Phobius"/>
    </source>
</evidence>
<feature type="transmembrane region" description="Helical" evidence="1">
    <location>
        <begin position="88"/>
        <end position="106"/>
    </location>
</feature>